<dbReference type="PANTHER" id="PTHR30222:SF17">
    <property type="entry name" value="SPERMIDINE_PUTRESCINE-BINDING PERIPLASMIC PROTEIN"/>
    <property type="match status" value="1"/>
</dbReference>
<dbReference type="Proteomes" id="UP001651880">
    <property type="component" value="Unassembled WGS sequence"/>
</dbReference>
<dbReference type="RefSeq" id="WP_255227199.1">
    <property type="nucleotide sequence ID" value="NZ_JAJEKE010000006.1"/>
</dbReference>
<dbReference type="PANTHER" id="PTHR30222">
    <property type="entry name" value="SPERMIDINE/PUTRESCINE-BINDING PERIPLASMIC PROTEIN"/>
    <property type="match status" value="1"/>
</dbReference>
<sequence length="367" mass="41404">MRKRRIIKSFIAAIIILSMAMALAACGSKTEGGNEGNKAAEGSKPILVVVNWKDYGSDDSKVIEYFEQKYDCKVVHEYMASEEELLTKLRTGGVGKIDVILPNASILPVAIKEGLLEEVDGSSMENYKYIFDKFTTLPENKQDGKTYAVPWVWGSTAIAYNSELVKEKVDSVNVLWDEKYKGMIAFRDDFNDAVMTAAIALGQDPSNPSDLEAIKKKLIEQKPLNRTYWKTGDEWSKLFANKQIAIGMMWSGQAAAMKQEGEPIEYVVPNEGAIGWVDYWGVVKNAPNKDLAFKFIDYMISKEFQEDWVKKGGPAPVNSEAVKALDEKTIQEMNLSEESLNKLFFISYHGEDVKREWNELWQEVKAQ</sequence>
<organism evidence="6 7">
    <name type="scientific">Lutispora saccharofermentans</name>
    <dbReference type="NCBI Taxonomy" id="3024236"/>
    <lineage>
        <taxon>Bacteria</taxon>
        <taxon>Bacillati</taxon>
        <taxon>Bacillota</taxon>
        <taxon>Clostridia</taxon>
        <taxon>Lutisporales</taxon>
        <taxon>Lutisporaceae</taxon>
        <taxon>Lutispora</taxon>
    </lineage>
</organism>
<comment type="subcellular location">
    <subcellularLocation>
        <location evidence="1">Periplasm</location>
    </subcellularLocation>
</comment>
<dbReference type="SUPFAM" id="SSF53850">
    <property type="entry name" value="Periplasmic binding protein-like II"/>
    <property type="match status" value="1"/>
</dbReference>
<dbReference type="InterPro" id="IPR006059">
    <property type="entry name" value="SBP"/>
</dbReference>
<keyword evidence="4" id="KW-0574">Periplasm</keyword>
<evidence type="ECO:0000256" key="4">
    <source>
        <dbReference type="ARBA" id="ARBA00022764"/>
    </source>
</evidence>
<evidence type="ECO:0000256" key="2">
    <source>
        <dbReference type="ARBA" id="ARBA00022448"/>
    </source>
</evidence>
<name>A0ABT1NEL7_9FIRM</name>
<proteinExistence type="predicted"/>
<dbReference type="InterPro" id="IPR001188">
    <property type="entry name" value="Sperm_putr-bd"/>
</dbReference>
<protein>
    <submittedName>
        <fullName evidence="6">ABC transporter substrate-binding protein</fullName>
    </submittedName>
</protein>
<dbReference type="EMBL" id="JAJEKE010000006">
    <property type="protein sequence ID" value="MCQ1529687.1"/>
    <property type="molecule type" value="Genomic_DNA"/>
</dbReference>
<evidence type="ECO:0000313" key="6">
    <source>
        <dbReference type="EMBL" id="MCQ1529687.1"/>
    </source>
</evidence>
<evidence type="ECO:0000256" key="3">
    <source>
        <dbReference type="ARBA" id="ARBA00022729"/>
    </source>
</evidence>
<evidence type="ECO:0000256" key="5">
    <source>
        <dbReference type="SAM" id="SignalP"/>
    </source>
</evidence>
<evidence type="ECO:0000313" key="7">
    <source>
        <dbReference type="Proteomes" id="UP001651880"/>
    </source>
</evidence>
<keyword evidence="7" id="KW-1185">Reference proteome</keyword>
<keyword evidence="3 5" id="KW-0732">Signal</keyword>
<evidence type="ECO:0000256" key="1">
    <source>
        <dbReference type="ARBA" id="ARBA00004418"/>
    </source>
</evidence>
<gene>
    <name evidence="6" type="ORF">LJD61_08980</name>
</gene>
<dbReference type="Pfam" id="PF13416">
    <property type="entry name" value="SBP_bac_8"/>
    <property type="match status" value="1"/>
</dbReference>
<feature type="chain" id="PRO_5047450628" evidence="5">
    <location>
        <begin position="25"/>
        <end position="367"/>
    </location>
</feature>
<feature type="signal peptide" evidence="5">
    <location>
        <begin position="1"/>
        <end position="24"/>
    </location>
</feature>
<dbReference type="Gene3D" id="3.40.190.10">
    <property type="entry name" value="Periplasmic binding protein-like II"/>
    <property type="match status" value="2"/>
</dbReference>
<keyword evidence="2" id="KW-0813">Transport</keyword>
<comment type="caution">
    <text evidence="6">The sequence shown here is derived from an EMBL/GenBank/DDBJ whole genome shotgun (WGS) entry which is preliminary data.</text>
</comment>
<reference evidence="6 7" key="1">
    <citation type="submission" date="2021-10" db="EMBL/GenBank/DDBJ databases">
        <title>Lutispora strain m25 sp. nov., a thermophilic, non-spore-forming bacterium isolated from a lab-scale methanogenic bioreactor digesting anaerobic sludge.</title>
        <authorList>
            <person name="El Houari A."/>
            <person name="Mcdonald J."/>
        </authorList>
    </citation>
    <scope>NUCLEOTIDE SEQUENCE [LARGE SCALE GENOMIC DNA]</scope>
    <source>
        <strain evidence="7">m25</strain>
    </source>
</reference>
<dbReference type="PROSITE" id="PS51257">
    <property type="entry name" value="PROKAR_LIPOPROTEIN"/>
    <property type="match status" value="1"/>
</dbReference>
<accession>A0ABT1NEL7</accession>
<dbReference type="PRINTS" id="PR00909">
    <property type="entry name" value="SPERMDNBNDNG"/>
</dbReference>
<dbReference type="CDD" id="cd13588">
    <property type="entry name" value="PBP2_polyamine_1"/>
    <property type="match status" value="1"/>
</dbReference>